<organism evidence="4">
    <name type="scientific">mine drainage metagenome</name>
    <dbReference type="NCBI Taxonomy" id="410659"/>
    <lineage>
        <taxon>unclassified sequences</taxon>
        <taxon>metagenomes</taxon>
        <taxon>ecological metagenomes</taxon>
    </lineage>
</organism>
<keyword evidence="2" id="KW-0175">Coiled coil</keyword>
<dbReference type="AlphaFoldDB" id="A0A1J5QVE3"/>
<accession>A0A1J5QVE3</accession>
<name>A0A1J5QVE3_9ZZZZ</name>
<feature type="domain" description="HTH merR-type" evidence="3">
    <location>
        <begin position="10"/>
        <end position="77"/>
    </location>
</feature>
<dbReference type="CDD" id="cd04776">
    <property type="entry name" value="HTH_GnyR"/>
    <property type="match status" value="1"/>
</dbReference>
<evidence type="ECO:0000256" key="1">
    <source>
        <dbReference type="ARBA" id="ARBA00023125"/>
    </source>
</evidence>
<proteinExistence type="predicted"/>
<dbReference type="InterPro" id="IPR047057">
    <property type="entry name" value="MerR_fam"/>
</dbReference>
<dbReference type="SMART" id="SM00422">
    <property type="entry name" value="HTH_MERR"/>
    <property type="match status" value="1"/>
</dbReference>
<evidence type="ECO:0000313" key="4">
    <source>
        <dbReference type="EMBL" id="OIQ87488.1"/>
    </source>
</evidence>
<comment type="caution">
    <text evidence="4">The sequence shown here is derived from an EMBL/GenBank/DDBJ whole genome shotgun (WGS) entry which is preliminary data.</text>
</comment>
<evidence type="ECO:0000259" key="3">
    <source>
        <dbReference type="PROSITE" id="PS50937"/>
    </source>
</evidence>
<dbReference type="GO" id="GO:0003700">
    <property type="term" value="F:DNA-binding transcription factor activity"/>
    <property type="evidence" value="ECO:0007669"/>
    <property type="project" value="InterPro"/>
</dbReference>
<feature type="coiled-coil region" evidence="2">
    <location>
        <begin position="92"/>
        <end position="122"/>
    </location>
</feature>
<protein>
    <submittedName>
        <fullName evidence="4">HTH-type transcriptional regulator ZntR</fullName>
    </submittedName>
</protein>
<dbReference type="Pfam" id="PF13411">
    <property type="entry name" value="MerR_1"/>
    <property type="match status" value="1"/>
</dbReference>
<dbReference type="SUPFAM" id="SSF46955">
    <property type="entry name" value="Putative DNA-binding domain"/>
    <property type="match status" value="1"/>
</dbReference>
<dbReference type="EMBL" id="MLJW01000420">
    <property type="protein sequence ID" value="OIQ87488.1"/>
    <property type="molecule type" value="Genomic_DNA"/>
</dbReference>
<dbReference type="PROSITE" id="PS50937">
    <property type="entry name" value="HTH_MERR_2"/>
    <property type="match status" value="1"/>
</dbReference>
<evidence type="ECO:0000256" key="2">
    <source>
        <dbReference type="SAM" id="Coils"/>
    </source>
</evidence>
<dbReference type="GO" id="GO:0003677">
    <property type="term" value="F:DNA binding"/>
    <property type="evidence" value="ECO:0007669"/>
    <property type="project" value="UniProtKB-KW"/>
</dbReference>
<dbReference type="PANTHER" id="PTHR30204:SF58">
    <property type="entry name" value="HTH-TYPE TRANSCRIPTIONAL REGULATOR YFMP"/>
    <property type="match status" value="1"/>
</dbReference>
<reference evidence="4" key="1">
    <citation type="submission" date="2016-10" db="EMBL/GenBank/DDBJ databases">
        <title>Sequence of Gallionella enrichment culture.</title>
        <authorList>
            <person name="Poehlein A."/>
            <person name="Muehling M."/>
            <person name="Daniel R."/>
        </authorList>
    </citation>
    <scope>NUCLEOTIDE SEQUENCE</scope>
</reference>
<sequence length="141" mass="16218">MPEPEMTEPTFTITELSRDFDITPRTIRYYEHQGLIFPQRAGLQRIYTKRDRTRLKLALRGKRLGLSLAEIKDLIGMYSTARDQSSQLESFLAALTKRKASLEQQREDIEAVLAEINGFEEQCRRMLESGEPPQGDSQRAA</sequence>
<dbReference type="PANTHER" id="PTHR30204">
    <property type="entry name" value="REDOX-CYCLING DRUG-SENSING TRANSCRIPTIONAL ACTIVATOR SOXR"/>
    <property type="match status" value="1"/>
</dbReference>
<gene>
    <name evidence="4" type="primary">zntR_3</name>
    <name evidence="4" type="ORF">GALL_306550</name>
</gene>
<dbReference type="InterPro" id="IPR000551">
    <property type="entry name" value="MerR-type_HTH_dom"/>
</dbReference>
<keyword evidence="1" id="KW-0238">DNA-binding</keyword>
<dbReference type="Gene3D" id="1.10.1660.10">
    <property type="match status" value="1"/>
</dbReference>
<dbReference type="InterPro" id="IPR009061">
    <property type="entry name" value="DNA-bd_dom_put_sf"/>
</dbReference>